<evidence type="ECO:0000256" key="2">
    <source>
        <dbReference type="SAM" id="Coils"/>
    </source>
</evidence>
<evidence type="ECO:0000313" key="7">
    <source>
        <dbReference type="Proteomes" id="UP000321638"/>
    </source>
</evidence>
<organism evidence="6 7">
    <name type="scientific">Vineibacter terrae</name>
    <dbReference type="NCBI Taxonomy" id="2586908"/>
    <lineage>
        <taxon>Bacteria</taxon>
        <taxon>Pseudomonadati</taxon>
        <taxon>Pseudomonadota</taxon>
        <taxon>Alphaproteobacteria</taxon>
        <taxon>Hyphomicrobiales</taxon>
        <taxon>Vineibacter</taxon>
    </lineage>
</organism>
<dbReference type="InterPro" id="IPR003409">
    <property type="entry name" value="MORN"/>
</dbReference>
<feature type="coiled-coil region" evidence="2">
    <location>
        <begin position="483"/>
        <end position="510"/>
    </location>
</feature>
<dbReference type="SMART" id="SM00698">
    <property type="entry name" value="MORN"/>
    <property type="match status" value="6"/>
</dbReference>
<feature type="compositionally biased region" description="Basic and acidic residues" evidence="3">
    <location>
        <begin position="558"/>
        <end position="583"/>
    </location>
</feature>
<dbReference type="InterPro" id="IPR011009">
    <property type="entry name" value="Kinase-like_dom_sf"/>
</dbReference>
<dbReference type="GO" id="GO:0005524">
    <property type="term" value="F:ATP binding"/>
    <property type="evidence" value="ECO:0007669"/>
    <property type="project" value="InterPro"/>
</dbReference>
<dbReference type="OrthoDB" id="112232at2"/>
<protein>
    <recommendedName>
        <fullName evidence="5">Protein kinase domain-containing protein</fullName>
    </recommendedName>
</protein>
<keyword evidence="4" id="KW-1133">Transmembrane helix</keyword>
<keyword evidence="1" id="KW-0677">Repeat</keyword>
<reference evidence="6 7" key="1">
    <citation type="submission" date="2019-06" db="EMBL/GenBank/DDBJ databases">
        <title>New taxonomy in bacterial strain CC-CFT640, isolated from vineyard.</title>
        <authorList>
            <person name="Lin S.-Y."/>
            <person name="Tsai C.-F."/>
            <person name="Young C.-C."/>
        </authorList>
    </citation>
    <scope>NUCLEOTIDE SEQUENCE [LARGE SCALE GENOMIC DNA]</scope>
    <source>
        <strain evidence="6 7">CC-CFT640</strain>
    </source>
</reference>
<dbReference type="EMBL" id="VDUZ01000001">
    <property type="protein sequence ID" value="TXL82424.1"/>
    <property type="molecule type" value="Genomic_DNA"/>
</dbReference>
<dbReference type="Pfam" id="PF00069">
    <property type="entry name" value="Pkinase"/>
    <property type="match status" value="1"/>
</dbReference>
<name>A0A5C8PWD7_9HYPH</name>
<feature type="region of interest" description="Disordered" evidence="3">
    <location>
        <begin position="1"/>
        <end position="80"/>
    </location>
</feature>
<dbReference type="FunFam" id="2.20.110.10:FF:000002">
    <property type="entry name" value="Phosphatidylinositol 4-phosphate 5-kinase 8"/>
    <property type="match status" value="1"/>
</dbReference>
<dbReference type="Proteomes" id="UP000321638">
    <property type="component" value="Unassembled WGS sequence"/>
</dbReference>
<dbReference type="PANTHER" id="PTHR43215">
    <property type="entry name" value="RADIAL SPOKE HEAD 1 HOMOLOG"/>
    <property type="match status" value="1"/>
</dbReference>
<dbReference type="PROSITE" id="PS50011">
    <property type="entry name" value="PROTEIN_KINASE_DOM"/>
    <property type="match status" value="1"/>
</dbReference>
<sequence>MRPAPSRRLEAHGSPPQASLFLPGIIGPVRARAPLPDRDAASAPSLHPARLQPTVQPQDDGGEQILAESPAGQDGGIGSDALPAGARIGAYVVATVLGRGDSSITYQARDTAHDRNVALREHLPGALVARQPDGQVSPRALAAAEDFRRGRDRLLAEAEAEIRAALNDIPGIVSVIDTQQANGTVYLVTPLASGESLQARLQRDRRLSRLAIERIVAPMLDSLEGLHARGILHRDVRPAAIVIDRTDQPQLIHTGAPAAPEPAYAAPEQVTTAQPGPWSDIYALGATLYHCVAGVPPPASVDRLRHDTLVPAARAAQGHYPPALLSAVDAALRLAAAERPQSIADWRRLMQAAPVPPASSKQPRSARGRAGGRRQDPRRPGTPSNAPLWLAFVLLVFCLAGTGTYAWLRAEHAVGAKRAQEQEAAAAEAKARADAVAARKAQEAAVAWAELRNSTDAARLRSFADQFPGTQEAGQARARARDLEAAAKRQAEIEAARREAAAKAERAQAATAGWAELQASEDPVQLRAFADRFAGLPEAKLALERADTVEASTRKAVTRSERRQDEPVLPDSPRRDSSRDVSYDDGSRYVGNFARGLRNGEGTYTYANGDRYVGVWLDGDMHGHGVYTFADGGRYEGEWRHDKMHGHGVRVWADGDRYDGEWRDDKKHGLGTYISANGERYDGEWVDDAMHGHGVYTWADGSRYEGEWQNDRAHGYGTRRDPDGAVFTGAWRDGCFTEGTRAVAVGVPLKDCER</sequence>
<dbReference type="Gene3D" id="1.10.510.10">
    <property type="entry name" value="Transferase(Phosphotransferase) domain 1"/>
    <property type="match status" value="1"/>
</dbReference>
<keyword evidence="2" id="KW-0175">Coiled coil</keyword>
<evidence type="ECO:0000256" key="3">
    <source>
        <dbReference type="SAM" id="MobiDB-lite"/>
    </source>
</evidence>
<dbReference type="SMART" id="SM00220">
    <property type="entry name" value="S_TKc"/>
    <property type="match status" value="1"/>
</dbReference>
<dbReference type="InterPro" id="IPR000719">
    <property type="entry name" value="Prot_kinase_dom"/>
</dbReference>
<feature type="region of interest" description="Disordered" evidence="3">
    <location>
        <begin position="353"/>
        <end position="383"/>
    </location>
</feature>
<dbReference type="GO" id="GO:0004672">
    <property type="term" value="F:protein kinase activity"/>
    <property type="evidence" value="ECO:0007669"/>
    <property type="project" value="InterPro"/>
</dbReference>
<dbReference type="Pfam" id="PF02493">
    <property type="entry name" value="MORN"/>
    <property type="match status" value="6"/>
</dbReference>
<keyword evidence="7" id="KW-1185">Reference proteome</keyword>
<feature type="region of interest" description="Disordered" evidence="3">
    <location>
        <begin position="547"/>
        <end position="583"/>
    </location>
</feature>
<keyword evidence="4" id="KW-0812">Transmembrane</keyword>
<dbReference type="AlphaFoldDB" id="A0A5C8PWD7"/>
<evidence type="ECO:0000313" key="6">
    <source>
        <dbReference type="EMBL" id="TXL82424.1"/>
    </source>
</evidence>
<feature type="domain" description="Protein kinase" evidence="5">
    <location>
        <begin position="91"/>
        <end position="353"/>
    </location>
</feature>
<comment type="caution">
    <text evidence="6">The sequence shown here is derived from an EMBL/GenBank/DDBJ whole genome shotgun (WGS) entry which is preliminary data.</text>
</comment>
<feature type="transmembrane region" description="Helical" evidence="4">
    <location>
        <begin position="388"/>
        <end position="408"/>
    </location>
</feature>
<dbReference type="SUPFAM" id="SSF82185">
    <property type="entry name" value="Histone H3 K4-specific methyltransferase SET7/9 N-terminal domain"/>
    <property type="match status" value="2"/>
</dbReference>
<evidence type="ECO:0000256" key="4">
    <source>
        <dbReference type="SAM" id="Phobius"/>
    </source>
</evidence>
<gene>
    <name evidence="6" type="ORF">FHP25_01640</name>
</gene>
<dbReference type="PANTHER" id="PTHR43215:SF14">
    <property type="entry name" value="RADIAL SPOKE HEAD 1 HOMOLOG"/>
    <property type="match status" value="1"/>
</dbReference>
<dbReference type="Gene3D" id="3.30.200.20">
    <property type="entry name" value="Phosphorylase Kinase, domain 1"/>
    <property type="match status" value="1"/>
</dbReference>
<proteinExistence type="predicted"/>
<keyword evidence="4" id="KW-0472">Membrane</keyword>
<evidence type="ECO:0000259" key="5">
    <source>
        <dbReference type="PROSITE" id="PS50011"/>
    </source>
</evidence>
<dbReference type="SUPFAM" id="SSF56112">
    <property type="entry name" value="Protein kinase-like (PK-like)"/>
    <property type="match status" value="1"/>
</dbReference>
<evidence type="ECO:0000256" key="1">
    <source>
        <dbReference type="ARBA" id="ARBA00022737"/>
    </source>
</evidence>
<dbReference type="Gene3D" id="2.20.110.10">
    <property type="entry name" value="Histone H3 K4-specific methyltransferase SET7/9 N-terminal domain"/>
    <property type="match status" value="3"/>
</dbReference>
<accession>A0A5C8PWD7</accession>
<dbReference type="GO" id="GO:0005829">
    <property type="term" value="C:cytosol"/>
    <property type="evidence" value="ECO:0007669"/>
    <property type="project" value="TreeGrafter"/>
</dbReference>